<dbReference type="InterPro" id="IPR050663">
    <property type="entry name" value="Ankyrin-SOCS_Box"/>
</dbReference>
<dbReference type="SMART" id="SM00248">
    <property type="entry name" value="ANK"/>
    <property type="match status" value="6"/>
</dbReference>
<dbReference type="Pfam" id="PF12796">
    <property type="entry name" value="Ank_2"/>
    <property type="match status" value="2"/>
</dbReference>
<protein>
    <submittedName>
        <fullName evidence="3">Uncharacterized protein</fullName>
    </submittedName>
</protein>
<dbReference type="PANTHER" id="PTHR24193:SF121">
    <property type="entry name" value="ADA2A-CONTAINING COMPLEX COMPONENT 3, ISOFORM D"/>
    <property type="match status" value="1"/>
</dbReference>
<organism evidence="3">
    <name type="scientific">viral metagenome</name>
    <dbReference type="NCBI Taxonomy" id="1070528"/>
    <lineage>
        <taxon>unclassified sequences</taxon>
        <taxon>metagenomes</taxon>
        <taxon>organismal metagenomes</taxon>
    </lineage>
</organism>
<dbReference type="SUPFAM" id="SSF48403">
    <property type="entry name" value="Ankyrin repeat"/>
    <property type="match status" value="1"/>
</dbReference>
<evidence type="ECO:0000256" key="2">
    <source>
        <dbReference type="ARBA" id="ARBA00023043"/>
    </source>
</evidence>
<name>A0A6C0ICD2_9ZZZZ</name>
<dbReference type="PROSITE" id="PS50088">
    <property type="entry name" value="ANK_REPEAT"/>
    <property type="match status" value="2"/>
</dbReference>
<dbReference type="AlphaFoldDB" id="A0A6C0ICD2"/>
<dbReference type="PROSITE" id="PS50297">
    <property type="entry name" value="ANK_REP_REGION"/>
    <property type="match status" value="1"/>
</dbReference>
<keyword evidence="2" id="KW-0040">ANK repeat</keyword>
<dbReference type="GO" id="GO:0000976">
    <property type="term" value="F:transcription cis-regulatory region binding"/>
    <property type="evidence" value="ECO:0007669"/>
    <property type="project" value="TreeGrafter"/>
</dbReference>
<keyword evidence="1" id="KW-0677">Repeat</keyword>
<evidence type="ECO:0000256" key="1">
    <source>
        <dbReference type="ARBA" id="ARBA00022737"/>
    </source>
</evidence>
<accession>A0A6C0ICD2</accession>
<proteinExistence type="predicted"/>
<dbReference type="GO" id="GO:0005634">
    <property type="term" value="C:nucleus"/>
    <property type="evidence" value="ECO:0007669"/>
    <property type="project" value="TreeGrafter"/>
</dbReference>
<dbReference type="GO" id="GO:0045944">
    <property type="term" value="P:positive regulation of transcription by RNA polymerase II"/>
    <property type="evidence" value="ECO:0007669"/>
    <property type="project" value="TreeGrafter"/>
</dbReference>
<dbReference type="InterPro" id="IPR036770">
    <property type="entry name" value="Ankyrin_rpt-contain_sf"/>
</dbReference>
<sequence length="349" mass="38883">MSNKPIEERREKALAFLTAHPTLNPNEEWVFTYNNHHKLLLVIAIREYMLDVAEKLIDMGADVNKKDSELKKTVLMNSIGGSYTYTKMPDGADEDGVKLLLAHGADPNITDKYGDTMLRKLTAGHYKNIRVIEALIASGADINIKNLMGFAPIHDATAEVTKLLIAKGADVNTKSNDGRTPIHWACSNTNINLATVLLENGANIEAPFRGTTPLLMALDRYGGGYTVNIKFVRLLLKYGANINAKDSRGRGVDYYINLIERGGVPENYNGDYEINPNRKAFADQLRSLIKSAKQYPEKLGSIYAQHAFNEATNKTYGAPFGTYSIPIKNKIENYLGHNKREMPSWVPYT</sequence>
<dbReference type="PRINTS" id="PR01415">
    <property type="entry name" value="ANKYRIN"/>
</dbReference>
<reference evidence="3" key="1">
    <citation type="journal article" date="2020" name="Nature">
        <title>Giant virus diversity and host interactions through global metagenomics.</title>
        <authorList>
            <person name="Schulz F."/>
            <person name="Roux S."/>
            <person name="Paez-Espino D."/>
            <person name="Jungbluth S."/>
            <person name="Walsh D.A."/>
            <person name="Denef V.J."/>
            <person name="McMahon K.D."/>
            <person name="Konstantinidis K.T."/>
            <person name="Eloe-Fadrosh E.A."/>
            <person name="Kyrpides N.C."/>
            <person name="Woyke T."/>
        </authorList>
    </citation>
    <scope>NUCLEOTIDE SEQUENCE</scope>
    <source>
        <strain evidence="3">GVMAG-M-3300023184-62</strain>
    </source>
</reference>
<dbReference type="EMBL" id="MN740152">
    <property type="protein sequence ID" value="QHT90057.1"/>
    <property type="molecule type" value="Genomic_DNA"/>
</dbReference>
<evidence type="ECO:0000313" key="3">
    <source>
        <dbReference type="EMBL" id="QHT90057.1"/>
    </source>
</evidence>
<dbReference type="InterPro" id="IPR002110">
    <property type="entry name" value="Ankyrin_rpt"/>
</dbReference>
<dbReference type="Gene3D" id="1.25.40.20">
    <property type="entry name" value="Ankyrin repeat-containing domain"/>
    <property type="match status" value="2"/>
</dbReference>
<dbReference type="PANTHER" id="PTHR24193">
    <property type="entry name" value="ANKYRIN REPEAT PROTEIN"/>
    <property type="match status" value="1"/>
</dbReference>